<dbReference type="AlphaFoldDB" id="A0A1I4BEW5"/>
<dbReference type="Pfam" id="PF07729">
    <property type="entry name" value="FCD"/>
    <property type="match status" value="1"/>
</dbReference>
<evidence type="ECO:0000256" key="2">
    <source>
        <dbReference type="ARBA" id="ARBA00023125"/>
    </source>
</evidence>
<dbReference type="InterPro" id="IPR036390">
    <property type="entry name" value="WH_DNA-bd_sf"/>
</dbReference>
<dbReference type="STRING" id="1280847.SAMN04488036_101999"/>
<dbReference type="SMART" id="SM00345">
    <property type="entry name" value="HTH_GNTR"/>
    <property type="match status" value="1"/>
</dbReference>
<evidence type="ECO:0000256" key="1">
    <source>
        <dbReference type="ARBA" id="ARBA00023015"/>
    </source>
</evidence>
<reference evidence="6" key="1">
    <citation type="submission" date="2016-10" db="EMBL/GenBank/DDBJ databases">
        <authorList>
            <person name="Varghese N."/>
            <person name="Submissions S."/>
        </authorList>
    </citation>
    <scope>NUCLEOTIDE SEQUENCE [LARGE SCALE GENOMIC DNA]</scope>
    <source>
        <strain evidence="6">DSM 28453</strain>
    </source>
</reference>
<keyword evidence="6" id="KW-1185">Reference proteome</keyword>
<dbReference type="InterPro" id="IPR011711">
    <property type="entry name" value="GntR_C"/>
</dbReference>
<dbReference type="InterPro" id="IPR000524">
    <property type="entry name" value="Tscrpt_reg_HTH_GntR"/>
</dbReference>
<dbReference type="PANTHER" id="PTHR43537:SF5">
    <property type="entry name" value="UXU OPERON TRANSCRIPTIONAL REGULATOR"/>
    <property type="match status" value="1"/>
</dbReference>
<dbReference type="EMBL" id="FOSZ01000001">
    <property type="protein sequence ID" value="SFK67368.1"/>
    <property type="molecule type" value="Genomic_DNA"/>
</dbReference>
<dbReference type="PRINTS" id="PR00035">
    <property type="entry name" value="HTHGNTR"/>
</dbReference>
<dbReference type="SMART" id="SM00895">
    <property type="entry name" value="FCD"/>
    <property type="match status" value="1"/>
</dbReference>
<dbReference type="GO" id="GO:0003677">
    <property type="term" value="F:DNA binding"/>
    <property type="evidence" value="ECO:0007669"/>
    <property type="project" value="UniProtKB-KW"/>
</dbReference>
<dbReference type="Proteomes" id="UP000198851">
    <property type="component" value="Unassembled WGS sequence"/>
</dbReference>
<organism evidence="5 6">
    <name type="scientific">Shimia haliotis</name>
    <dbReference type="NCBI Taxonomy" id="1280847"/>
    <lineage>
        <taxon>Bacteria</taxon>
        <taxon>Pseudomonadati</taxon>
        <taxon>Pseudomonadota</taxon>
        <taxon>Alphaproteobacteria</taxon>
        <taxon>Rhodobacterales</taxon>
        <taxon>Roseobacteraceae</taxon>
    </lineage>
</organism>
<feature type="domain" description="HTH gntR-type" evidence="4">
    <location>
        <begin position="13"/>
        <end position="80"/>
    </location>
</feature>
<dbReference type="Gene3D" id="1.20.120.530">
    <property type="entry name" value="GntR ligand-binding domain-like"/>
    <property type="match status" value="1"/>
</dbReference>
<keyword evidence="1" id="KW-0805">Transcription regulation</keyword>
<dbReference type="Gene3D" id="1.10.10.10">
    <property type="entry name" value="Winged helix-like DNA-binding domain superfamily/Winged helix DNA-binding domain"/>
    <property type="match status" value="1"/>
</dbReference>
<dbReference type="PANTHER" id="PTHR43537">
    <property type="entry name" value="TRANSCRIPTIONAL REGULATOR, GNTR FAMILY"/>
    <property type="match status" value="1"/>
</dbReference>
<dbReference type="InterPro" id="IPR008920">
    <property type="entry name" value="TF_FadR/GntR_C"/>
</dbReference>
<dbReference type="PROSITE" id="PS50949">
    <property type="entry name" value="HTH_GNTR"/>
    <property type="match status" value="1"/>
</dbReference>
<name>A0A1I4BEW5_9RHOB</name>
<evidence type="ECO:0000256" key="3">
    <source>
        <dbReference type="ARBA" id="ARBA00023163"/>
    </source>
</evidence>
<dbReference type="GO" id="GO:0003700">
    <property type="term" value="F:DNA-binding transcription factor activity"/>
    <property type="evidence" value="ECO:0007669"/>
    <property type="project" value="InterPro"/>
</dbReference>
<evidence type="ECO:0000313" key="5">
    <source>
        <dbReference type="EMBL" id="SFK67368.1"/>
    </source>
</evidence>
<dbReference type="SUPFAM" id="SSF46785">
    <property type="entry name" value="Winged helix' DNA-binding domain"/>
    <property type="match status" value="1"/>
</dbReference>
<evidence type="ECO:0000259" key="4">
    <source>
        <dbReference type="PROSITE" id="PS50949"/>
    </source>
</evidence>
<dbReference type="CDD" id="cd07377">
    <property type="entry name" value="WHTH_GntR"/>
    <property type="match status" value="1"/>
</dbReference>
<dbReference type="SUPFAM" id="SSF48008">
    <property type="entry name" value="GntR ligand-binding domain-like"/>
    <property type="match status" value="1"/>
</dbReference>
<keyword evidence="3" id="KW-0804">Transcription</keyword>
<evidence type="ECO:0000313" key="6">
    <source>
        <dbReference type="Proteomes" id="UP000198851"/>
    </source>
</evidence>
<proteinExistence type="predicted"/>
<sequence>MSPKVDTHPTKPLSNSQRAFLSLRDMIFAGELAPGSDHLESELAKQLGVSRTPIREAALMLESQGLLELRPRKGVRILPVSPDDMAEIYDVLTELECLAARNAADKGFSEPDLHLLAKAIEDMEVAVDQNNLEEWAEADDRFHHTLVSLGGNSRASAMFDMMNDQVRRARTVTLFIRPLPIKSNEDHRQVYEAIKLGDASTADAVHRAHRQNAKNMMLDLLQKHRLRGV</sequence>
<keyword evidence="2" id="KW-0238">DNA-binding</keyword>
<gene>
    <name evidence="5" type="ORF">SAMN04488036_101999</name>
</gene>
<dbReference type="RefSeq" id="WP_244503528.1">
    <property type="nucleotide sequence ID" value="NZ_FOSZ01000001.1"/>
</dbReference>
<dbReference type="Pfam" id="PF00392">
    <property type="entry name" value="GntR"/>
    <property type="match status" value="1"/>
</dbReference>
<dbReference type="InterPro" id="IPR036388">
    <property type="entry name" value="WH-like_DNA-bd_sf"/>
</dbReference>
<accession>A0A1I4BEW5</accession>
<protein>
    <submittedName>
        <fullName evidence="5">Transcriptional regulator, GntR family</fullName>
    </submittedName>
</protein>